<accession>A0A956RS42</accession>
<comment type="caution">
    <text evidence="2">The sequence shown here is derived from an EMBL/GenBank/DDBJ whole genome shotgun (WGS) entry which is preliminary data.</text>
</comment>
<protein>
    <submittedName>
        <fullName evidence="2">Uncharacterized protein</fullName>
    </submittedName>
</protein>
<evidence type="ECO:0000313" key="3">
    <source>
        <dbReference type="Proteomes" id="UP000697710"/>
    </source>
</evidence>
<sequence>FSVLTPAGELRVRSISDLGRVLTDLGPIPVAEMGTLDPSTPGRIEARLAVHPLAPSMSREVRSLIADPDDADRREFSVGIGSLLRYLLRKDDDESWSARAVSPPFLLAELPRWAPASSDSVTPGTIGSTPEAGR</sequence>
<proteinExistence type="predicted"/>
<dbReference type="Proteomes" id="UP000697710">
    <property type="component" value="Unassembled WGS sequence"/>
</dbReference>
<reference evidence="2" key="2">
    <citation type="journal article" date="2021" name="Microbiome">
        <title>Successional dynamics and alternative stable states in a saline activated sludge microbial community over 9 years.</title>
        <authorList>
            <person name="Wang Y."/>
            <person name="Ye J."/>
            <person name="Ju F."/>
            <person name="Liu L."/>
            <person name="Boyd J.A."/>
            <person name="Deng Y."/>
            <person name="Parks D.H."/>
            <person name="Jiang X."/>
            <person name="Yin X."/>
            <person name="Woodcroft B.J."/>
            <person name="Tyson G.W."/>
            <person name="Hugenholtz P."/>
            <person name="Polz M.F."/>
            <person name="Zhang T."/>
        </authorList>
    </citation>
    <scope>NUCLEOTIDE SEQUENCE</scope>
    <source>
        <strain evidence="2">HKST-UBA01</strain>
    </source>
</reference>
<name>A0A956RS42_UNCEI</name>
<feature type="non-terminal residue" evidence="2">
    <location>
        <position position="1"/>
    </location>
</feature>
<evidence type="ECO:0000256" key="1">
    <source>
        <dbReference type="SAM" id="MobiDB-lite"/>
    </source>
</evidence>
<feature type="region of interest" description="Disordered" evidence="1">
    <location>
        <begin position="115"/>
        <end position="134"/>
    </location>
</feature>
<dbReference type="AlphaFoldDB" id="A0A956RS42"/>
<feature type="compositionally biased region" description="Polar residues" evidence="1">
    <location>
        <begin position="117"/>
        <end position="128"/>
    </location>
</feature>
<evidence type="ECO:0000313" key="2">
    <source>
        <dbReference type="EMBL" id="MCA9729359.1"/>
    </source>
</evidence>
<organism evidence="2 3">
    <name type="scientific">Eiseniibacteriota bacterium</name>
    <dbReference type="NCBI Taxonomy" id="2212470"/>
    <lineage>
        <taxon>Bacteria</taxon>
        <taxon>Candidatus Eiseniibacteriota</taxon>
    </lineage>
</organism>
<dbReference type="EMBL" id="JAGQHR010000664">
    <property type="protein sequence ID" value="MCA9729359.1"/>
    <property type="molecule type" value="Genomic_DNA"/>
</dbReference>
<reference evidence="2" key="1">
    <citation type="submission" date="2020-04" db="EMBL/GenBank/DDBJ databases">
        <authorList>
            <person name="Zhang T."/>
        </authorList>
    </citation>
    <scope>NUCLEOTIDE SEQUENCE</scope>
    <source>
        <strain evidence="2">HKST-UBA01</strain>
    </source>
</reference>
<gene>
    <name evidence="2" type="ORF">KC729_16845</name>
</gene>